<evidence type="ECO:0000313" key="3">
    <source>
        <dbReference type="Proteomes" id="UP000245207"/>
    </source>
</evidence>
<dbReference type="Pfam" id="PF03478">
    <property type="entry name" value="Beta-prop_KIB1-4"/>
    <property type="match status" value="2"/>
</dbReference>
<dbReference type="OrthoDB" id="1863935at2759"/>
<dbReference type="InterPro" id="IPR005174">
    <property type="entry name" value="KIB1-4_b-propeller"/>
</dbReference>
<evidence type="ECO:0000259" key="1">
    <source>
        <dbReference type="Pfam" id="PF03478"/>
    </source>
</evidence>
<sequence length="720" mass="82821">MFMHSLEHKQISSRSVVPPLSPEYPWFVAQNLEAEEDDAQAHTFFNLHDPLSHYRCKIPELLGKRIRGCFFGCWALLSSNRDVTWSLWNPITCEIINLPPLNHKGSEGDYNDIRYCCLSAPPDHPSSVLLLTRTNKRNLVYCRLGSYSFFPNTRRKEELRWTEMTYAKQVRSITGFDDGYLYSLTCCSGRVYAYLKVPEARIRTLLVEIKMMVKYRKRKKLRQVVITFLPILEFPYPTILGCVALNFLEGSSTELFTIGIAIKDKTSFSVVDVKLFKLNMNSKVWEEVDDLKETIIFVELSTDSTPIFATHTIGSSESGGYIHVLSDKGNIVYSYHVKDQTISVSSIPCVAETNHMSSWAMLECTRLEDESPLLNIPLHVLEIVMEFCVGVEYLKFRSTCKLCHLAAPLIQCKNGKALERYSLLSPWLMVFDKHKGIVTFTDPMFGDKYFIKTPQDLIGEYFEIKCSRYGWLLILTDDNTMLLFNPFTSEIRTLPEVPSTKIFSFSAPPTSPDCMVVALTRRCVSIHFVAAGEPYWRRVLLDFDGDDYQFFTLNGLDLYAMKANGGLDIYKEMGEEYYSWERTVCPAPTSCCTSFRQSFLVRCEELDFLQVILGQFGESVEVFKLNDIPTHEWVKIDSLGKHMIFISSASPVCIEAKIPEMENKIYFPRLSSPKGNMVFYSLETCRYHTFNNKDIQENFGDFFGTRYLAAPHAWIQPNWR</sequence>
<dbReference type="Proteomes" id="UP000245207">
    <property type="component" value="Unassembled WGS sequence"/>
</dbReference>
<keyword evidence="3" id="KW-1185">Reference proteome</keyword>
<protein>
    <recommendedName>
        <fullName evidence="1">KIB1-4 beta-propeller domain-containing protein</fullName>
    </recommendedName>
</protein>
<proteinExistence type="predicted"/>
<reference evidence="2 3" key="1">
    <citation type="journal article" date="2018" name="Mol. Plant">
        <title>The genome of Artemisia annua provides insight into the evolution of Asteraceae family and artemisinin biosynthesis.</title>
        <authorList>
            <person name="Shen Q."/>
            <person name="Zhang L."/>
            <person name="Liao Z."/>
            <person name="Wang S."/>
            <person name="Yan T."/>
            <person name="Shi P."/>
            <person name="Liu M."/>
            <person name="Fu X."/>
            <person name="Pan Q."/>
            <person name="Wang Y."/>
            <person name="Lv Z."/>
            <person name="Lu X."/>
            <person name="Zhang F."/>
            <person name="Jiang W."/>
            <person name="Ma Y."/>
            <person name="Chen M."/>
            <person name="Hao X."/>
            <person name="Li L."/>
            <person name="Tang Y."/>
            <person name="Lv G."/>
            <person name="Zhou Y."/>
            <person name="Sun X."/>
            <person name="Brodelius P.E."/>
            <person name="Rose J.K.C."/>
            <person name="Tang K."/>
        </authorList>
    </citation>
    <scope>NUCLEOTIDE SEQUENCE [LARGE SCALE GENOMIC DNA]</scope>
    <source>
        <strain evidence="3">cv. Huhao1</strain>
        <tissue evidence="2">Leaf</tissue>
    </source>
</reference>
<feature type="domain" description="KIB1-4 beta-propeller" evidence="1">
    <location>
        <begin position="44"/>
        <end position="305"/>
    </location>
</feature>
<accession>A0A2U1QIT3</accession>
<evidence type="ECO:0000313" key="2">
    <source>
        <dbReference type="EMBL" id="PWA97877.1"/>
    </source>
</evidence>
<dbReference type="EMBL" id="PKPP01000096">
    <property type="protein sequence ID" value="PWA97877.1"/>
    <property type="molecule type" value="Genomic_DNA"/>
</dbReference>
<dbReference type="AlphaFoldDB" id="A0A2U1QIT3"/>
<feature type="domain" description="KIB1-4 beta-propeller" evidence="1">
    <location>
        <begin position="449"/>
        <end position="680"/>
    </location>
</feature>
<dbReference type="PANTHER" id="PTHR33127:SF5">
    <property type="entry name" value="TRANSMEMBRANE PROTEIN"/>
    <property type="match status" value="1"/>
</dbReference>
<name>A0A2U1QIT3_ARTAN</name>
<organism evidence="2 3">
    <name type="scientific">Artemisia annua</name>
    <name type="common">Sweet wormwood</name>
    <dbReference type="NCBI Taxonomy" id="35608"/>
    <lineage>
        <taxon>Eukaryota</taxon>
        <taxon>Viridiplantae</taxon>
        <taxon>Streptophyta</taxon>
        <taxon>Embryophyta</taxon>
        <taxon>Tracheophyta</taxon>
        <taxon>Spermatophyta</taxon>
        <taxon>Magnoliopsida</taxon>
        <taxon>eudicotyledons</taxon>
        <taxon>Gunneridae</taxon>
        <taxon>Pentapetalae</taxon>
        <taxon>asterids</taxon>
        <taxon>campanulids</taxon>
        <taxon>Asterales</taxon>
        <taxon>Asteraceae</taxon>
        <taxon>Asteroideae</taxon>
        <taxon>Anthemideae</taxon>
        <taxon>Artemisiinae</taxon>
        <taxon>Artemisia</taxon>
    </lineage>
</organism>
<gene>
    <name evidence="2" type="ORF">CTI12_AA025440</name>
</gene>
<comment type="caution">
    <text evidence="2">The sequence shown here is derived from an EMBL/GenBank/DDBJ whole genome shotgun (WGS) entry which is preliminary data.</text>
</comment>
<dbReference type="PANTHER" id="PTHR33127">
    <property type="entry name" value="TRANSMEMBRANE PROTEIN"/>
    <property type="match status" value="1"/>
</dbReference>